<dbReference type="Gene3D" id="3.40.710.10">
    <property type="entry name" value="DD-peptidase/beta-lactamase superfamily"/>
    <property type="match status" value="1"/>
</dbReference>
<dbReference type="Gene3D" id="2.30.30.170">
    <property type="match status" value="1"/>
</dbReference>
<dbReference type="PANTHER" id="PTHR46825:SF11">
    <property type="entry name" value="PENICILLIN-BINDING PROTEIN 4"/>
    <property type="match status" value="1"/>
</dbReference>
<keyword evidence="2" id="KW-0732">Signal</keyword>
<comment type="caution">
    <text evidence="5">The sequence shown here is derived from an EMBL/GenBank/DDBJ whole genome shotgun (WGS) entry which is preliminary data.</text>
</comment>
<dbReference type="SUPFAM" id="SSF82057">
    <property type="entry name" value="Prokaryotic SH3-related domain"/>
    <property type="match status" value="1"/>
</dbReference>
<keyword evidence="3" id="KW-0472">Membrane</keyword>
<dbReference type="PROSITE" id="PS51780">
    <property type="entry name" value="GW"/>
    <property type="match status" value="1"/>
</dbReference>
<dbReference type="InterPro" id="IPR001466">
    <property type="entry name" value="Beta-lactam-related"/>
</dbReference>
<dbReference type="InterPro" id="IPR025987">
    <property type="entry name" value="GW_dom"/>
</dbReference>
<dbReference type="RefSeq" id="WP_008856466.1">
    <property type="nucleotide sequence ID" value="NZ_JH591032.1"/>
</dbReference>
<dbReference type="PANTHER" id="PTHR46825">
    <property type="entry name" value="D-ALANYL-D-ALANINE-CARBOXYPEPTIDASE/ENDOPEPTIDASE AMPH"/>
    <property type="match status" value="1"/>
</dbReference>
<organism evidence="5 6">
    <name type="scientific">Lentilactobacillus kisonensis F0435</name>
    <dbReference type="NCBI Taxonomy" id="797516"/>
    <lineage>
        <taxon>Bacteria</taxon>
        <taxon>Bacillati</taxon>
        <taxon>Bacillota</taxon>
        <taxon>Bacilli</taxon>
        <taxon>Lactobacillales</taxon>
        <taxon>Lactobacillaceae</taxon>
        <taxon>Lentilactobacillus</taxon>
    </lineage>
</organism>
<evidence type="ECO:0000313" key="5">
    <source>
        <dbReference type="EMBL" id="EHO51865.1"/>
    </source>
</evidence>
<dbReference type="EMBL" id="AGRJ01000125">
    <property type="protein sequence ID" value="EHO51865.1"/>
    <property type="molecule type" value="Genomic_DNA"/>
</dbReference>
<evidence type="ECO:0000259" key="4">
    <source>
        <dbReference type="PROSITE" id="PS51780"/>
    </source>
</evidence>
<dbReference type="Proteomes" id="UP000005025">
    <property type="component" value="Unassembled WGS sequence"/>
</dbReference>
<evidence type="ECO:0000313" key="6">
    <source>
        <dbReference type="Proteomes" id="UP000005025"/>
    </source>
</evidence>
<dbReference type="Pfam" id="PF00144">
    <property type="entry name" value="Beta-lactamase"/>
    <property type="match status" value="1"/>
</dbReference>
<dbReference type="PATRIC" id="fig|797516.3.peg.1150"/>
<dbReference type="InterPro" id="IPR038200">
    <property type="entry name" value="GW_dom_sf"/>
</dbReference>
<dbReference type="Pfam" id="PF13457">
    <property type="entry name" value="GW"/>
    <property type="match status" value="1"/>
</dbReference>
<dbReference type="HOGENOM" id="CLU_020027_3_1_9"/>
<feature type="domain" description="GW" evidence="4">
    <location>
        <begin position="39"/>
        <end position="124"/>
    </location>
</feature>
<evidence type="ECO:0000256" key="3">
    <source>
        <dbReference type="ARBA" id="ARBA00023136"/>
    </source>
</evidence>
<sequence>MRFNGRIKNAVLFLAGLLLAGSFMTYRYKAMASYNPILSSSNKRYDAQIVNQTSPTKGYSLYDAGPYYTSSNTRTADGNGSKYNNDYVRVMQTKTTKTGTYARLRYFNQYIGWMNVHGIKPATLSQVATATMQQYDAIGTALLAPSGSSKMVTVSNGFADMAHNTPNNGDGSVVYPLASLQKAMTGAMIQQLISASKLSPTTLLSKYYPQVPYSKNITIKQMLSMTSGLTNTDITPTDQMTENQAYSSVVKRLKSTNNHQFNYSDANYILLAGIIAKVTGKSYASNLQTNILDKLGMKNTVIVDGDQPTIKSVIAVGYTDDGKTNYANIHAVSLPRLSAIPGAGNLLSTPSDYYKFVLGLQDGDVLTAKQYQQLVSYGSVYSGGVYVTRSGVKYNNGSFGGTSFHTGYYASNNNYHLALVFTNQGPLANNESTKDFAKKMYDVATYY</sequence>
<name>H1LFB5_9LACO</name>
<gene>
    <name evidence="5" type="ORF">HMPREF9104_01291</name>
</gene>
<accession>H1LFB5</accession>
<proteinExistence type="predicted"/>
<dbReference type="InterPro" id="IPR050491">
    <property type="entry name" value="AmpC-like"/>
</dbReference>
<dbReference type="SUPFAM" id="SSF56601">
    <property type="entry name" value="beta-lactamase/transpeptidase-like"/>
    <property type="match status" value="1"/>
</dbReference>
<dbReference type="InterPro" id="IPR012338">
    <property type="entry name" value="Beta-lactam/transpept-like"/>
</dbReference>
<protein>
    <submittedName>
        <fullName evidence="5">Beta-lactamase</fullName>
    </submittedName>
</protein>
<dbReference type="AlphaFoldDB" id="H1LFB5"/>
<evidence type="ECO:0000256" key="1">
    <source>
        <dbReference type="ARBA" id="ARBA00004370"/>
    </source>
</evidence>
<comment type="subcellular location">
    <subcellularLocation>
        <location evidence="1">Membrane</location>
    </subcellularLocation>
</comment>
<evidence type="ECO:0000256" key="2">
    <source>
        <dbReference type="ARBA" id="ARBA00022729"/>
    </source>
</evidence>
<dbReference type="GO" id="GO:0016020">
    <property type="term" value="C:membrane"/>
    <property type="evidence" value="ECO:0007669"/>
    <property type="project" value="UniProtKB-SubCell"/>
</dbReference>
<reference evidence="5 6" key="1">
    <citation type="submission" date="2011-09" db="EMBL/GenBank/DDBJ databases">
        <authorList>
            <person name="Weinstock G."/>
            <person name="Sodergren E."/>
            <person name="Clifton S."/>
            <person name="Fulton L."/>
            <person name="Fulton B."/>
            <person name="Courtney L."/>
            <person name="Fronick C."/>
            <person name="Harrison M."/>
            <person name="Strong C."/>
            <person name="Farmer C."/>
            <person name="Delahaunty K."/>
            <person name="Markovic C."/>
            <person name="Hall O."/>
            <person name="Minx P."/>
            <person name="Tomlinson C."/>
            <person name="Mitreva M."/>
            <person name="Hou S."/>
            <person name="Chen J."/>
            <person name="Wollam A."/>
            <person name="Pepin K.H."/>
            <person name="Johnson M."/>
            <person name="Bhonagiri V."/>
            <person name="Zhang X."/>
            <person name="Suruliraj S."/>
            <person name="Warren W."/>
            <person name="Chinwalla A."/>
            <person name="Mardis E.R."/>
            <person name="Wilson R.K."/>
        </authorList>
    </citation>
    <scope>NUCLEOTIDE SEQUENCE [LARGE SCALE GENOMIC DNA]</scope>
    <source>
        <strain evidence="5 6">F0435</strain>
    </source>
</reference>
<dbReference type="STRING" id="797516.HMPREF9104_01291"/>